<name>A0AAF0A0F4_9BACT</name>
<dbReference type="AlphaFoldDB" id="A0AAF0A0F4"/>
<dbReference type="InterPro" id="IPR018873">
    <property type="entry name" value="KilA-N_DNA-bd_domain"/>
</dbReference>
<proteinExistence type="predicted"/>
<dbReference type="EMBL" id="CP119075">
    <property type="protein sequence ID" value="WED64948.1"/>
    <property type="molecule type" value="Genomic_DNA"/>
</dbReference>
<protein>
    <submittedName>
        <fullName evidence="2">ORF6N domain-containing protein</fullName>
    </submittedName>
</protein>
<sequence length="188" mass="21083">MSDSAVIPLELIQSRIVVLRGQRVLLDADMAKLFEVPTKRLNEQVKRNAAKFPEDFVFRLSKEELEHVNAMRSQTVTDAGNRSQFATGSVKHRDPKLLPYAFTEHGAIQAANVLRSETAVQMSVQVVRAFIGLRQLVVNHKAIAKKLSELDARIGEHDEQLAAIVDALHQLAEPVLPEKRRRIGFKTS</sequence>
<dbReference type="RefSeq" id="WP_330928293.1">
    <property type="nucleotide sequence ID" value="NZ_CP119075.1"/>
</dbReference>
<keyword evidence="3" id="KW-1185">Reference proteome</keyword>
<organism evidence="2 3">
    <name type="scientific">Synoicihabitans lomoniglobus</name>
    <dbReference type="NCBI Taxonomy" id="2909285"/>
    <lineage>
        <taxon>Bacteria</taxon>
        <taxon>Pseudomonadati</taxon>
        <taxon>Verrucomicrobiota</taxon>
        <taxon>Opitutia</taxon>
        <taxon>Opitutales</taxon>
        <taxon>Opitutaceae</taxon>
        <taxon>Synoicihabitans</taxon>
    </lineage>
</organism>
<evidence type="ECO:0000259" key="1">
    <source>
        <dbReference type="Pfam" id="PF10543"/>
    </source>
</evidence>
<gene>
    <name evidence="2" type="ORF">PXH66_21585</name>
</gene>
<accession>A0AAF0A0F4</accession>
<reference evidence="2" key="1">
    <citation type="submission" date="2023-03" db="EMBL/GenBank/DDBJ databases">
        <title>Lomoglobus Profundus gen. nov., sp. nov., a novel member of the phylum Verrucomicrobia, isolated from deep-marine sediment of South China Sea.</title>
        <authorList>
            <person name="Ahmad T."/>
            <person name="Ishaq S.E."/>
            <person name="Wang F."/>
        </authorList>
    </citation>
    <scope>NUCLEOTIDE SEQUENCE</scope>
    <source>
        <strain evidence="2">LMO-M01</strain>
    </source>
</reference>
<evidence type="ECO:0000313" key="2">
    <source>
        <dbReference type="EMBL" id="WED64948.1"/>
    </source>
</evidence>
<dbReference type="KEGG" id="slom:PXH66_21585"/>
<evidence type="ECO:0000313" key="3">
    <source>
        <dbReference type="Proteomes" id="UP001218638"/>
    </source>
</evidence>
<feature type="domain" description="KilA-N DNA-binding" evidence="1">
    <location>
        <begin position="15"/>
        <end position="113"/>
    </location>
</feature>
<dbReference type="Proteomes" id="UP001218638">
    <property type="component" value="Chromosome"/>
</dbReference>
<dbReference type="Pfam" id="PF10543">
    <property type="entry name" value="ORF6N"/>
    <property type="match status" value="1"/>
</dbReference>